<proteinExistence type="predicted"/>
<evidence type="ECO:0008006" key="4">
    <source>
        <dbReference type="Google" id="ProtNLM"/>
    </source>
</evidence>
<dbReference type="InterPro" id="IPR001258">
    <property type="entry name" value="NHL_repeat"/>
</dbReference>
<protein>
    <recommendedName>
        <fullName evidence="4">NHL repeat containing protein</fullName>
    </recommendedName>
</protein>
<organism evidence="2 3">
    <name type="scientific">Adineta steineri</name>
    <dbReference type="NCBI Taxonomy" id="433720"/>
    <lineage>
        <taxon>Eukaryota</taxon>
        <taxon>Metazoa</taxon>
        <taxon>Spiralia</taxon>
        <taxon>Gnathifera</taxon>
        <taxon>Rotifera</taxon>
        <taxon>Eurotatoria</taxon>
        <taxon>Bdelloidea</taxon>
        <taxon>Adinetida</taxon>
        <taxon>Adinetidae</taxon>
        <taxon>Adineta</taxon>
    </lineage>
</organism>
<dbReference type="Gene3D" id="2.120.10.30">
    <property type="entry name" value="TolB, C-terminal domain"/>
    <property type="match status" value="1"/>
</dbReference>
<keyword evidence="1" id="KW-0677">Repeat</keyword>
<reference evidence="2" key="1">
    <citation type="submission" date="2021-02" db="EMBL/GenBank/DDBJ databases">
        <authorList>
            <person name="Nowell W R."/>
        </authorList>
    </citation>
    <scope>NUCLEOTIDE SEQUENCE</scope>
</reference>
<dbReference type="InterPro" id="IPR011042">
    <property type="entry name" value="6-blade_b-propeller_TolB-like"/>
</dbReference>
<dbReference type="Pfam" id="PF01436">
    <property type="entry name" value="NHL"/>
    <property type="match status" value="1"/>
</dbReference>
<evidence type="ECO:0000313" key="3">
    <source>
        <dbReference type="Proteomes" id="UP000663868"/>
    </source>
</evidence>
<evidence type="ECO:0000256" key="1">
    <source>
        <dbReference type="ARBA" id="ARBA00022737"/>
    </source>
</evidence>
<accession>A0A820LLA8</accession>
<feature type="non-terminal residue" evidence="2">
    <location>
        <position position="1"/>
    </location>
</feature>
<sequence length="135" mass="15493">DIEKKYNDLSEQIKQIHDENEFNEMNLNYLKSQLIEITEEFNNPVKICIEQDSQSFINEISIILSKKPTFNKWKQNAITVAGGNEKGQQLNQLMGPHGIFIDEKKNIFIADCSNHRIVEWKCNAKIGQIIAGGNN</sequence>
<dbReference type="Proteomes" id="UP000663868">
    <property type="component" value="Unassembled WGS sequence"/>
</dbReference>
<name>A0A820LLA8_9BILA</name>
<evidence type="ECO:0000313" key="2">
    <source>
        <dbReference type="EMBL" id="CAF4359265.1"/>
    </source>
</evidence>
<comment type="caution">
    <text evidence="2">The sequence shown here is derived from an EMBL/GenBank/DDBJ whole genome shotgun (WGS) entry which is preliminary data.</text>
</comment>
<feature type="non-terminal residue" evidence="2">
    <location>
        <position position="135"/>
    </location>
</feature>
<gene>
    <name evidence="2" type="ORF">KXQ929_LOCUS48717</name>
</gene>
<dbReference type="AlphaFoldDB" id="A0A820LLA8"/>
<dbReference type="EMBL" id="CAJOBB010019536">
    <property type="protein sequence ID" value="CAF4359265.1"/>
    <property type="molecule type" value="Genomic_DNA"/>
</dbReference>